<dbReference type="InterPro" id="IPR006680">
    <property type="entry name" value="Amidohydro-rel"/>
</dbReference>
<evidence type="ECO:0000256" key="1">
    <source>
        <dbReference type="SAM" id="SignalP"/>
    </source>
</evidence>
<dbReference type="EMBL" id="CP013987">
    <property type="protein sequence ID" value="ALZ84120.1"/>
    <property type="molecule type" value="Genomic_DNA"/>
</dbReference>
<dbReference type="PANTHER" id="PTHR35563:SF2">
    <property type="entry name" value="BARREL METAL-DEPENDENT HYDROLASE, PUTATIVE (AFU_ORTHOLOGUE AFUA_1G16240)-RELATED"/>
    <property type="match status" value="1"/>
</dbReference>
<gene>
    <name evidence="3" type="ORF">APT59_07800</name>
</gene>
<keyword evidence="1" id="KW-0732">Signal</keyword>
<dbReference type="Gene3D" id="3.20.20.140">
    <property type="entry name" value="Metal-dependent hydrolases"/>
    <property type="match status" value="1"/>
</dbReference>
<dbReference type="KEGG" id="por:APT59_07800"/>
<protein>
    <submittedName>
        <fullName evidence="3">2-pyrone-4,6-dicarboxylate hydrolase</fullName>
    </submittedName>
</protein>
<dbReference type="PANTHER" id="PTHR35563">
    <property type="entry name" value="BARREL METAL-DEPENDENT HYDROLASE, PUTATIVE (AFU_ORTHOLOGUE AFUA_1G16240)-RELATED"/>
    <property type="match status" value="1"/>
</dbReference>
<dbReference type="AlphaFoldDB" id="A0A0U4VYJ1"/>
<dbReference type="RefSeq" id="WP_059314330.1">
    <property type="nucleotide sequence ID" value="NZ_CP013987.1"/>
</dbReference>
<evidence type="ECO:0000313" key="4">
    <source>
        <dbReference type="Proteomes" id="UP000064137"/>
    </source>
</evidence>
<organism evidence="3 4">
    <name type="scientific">Pseudomonas oryzihabitans</name>
    <dbReference type="NCBI Taxonomy" id="47885"/>
    <lineage>
        <taxon>Bacteria</taxon>
        <taxon>Pseudomonadati</taxon>
        <taxon>Pseudomonadota</taxon>
        <taxon>Gammaproteobacteria</taxon>
        <taxon>Pseudomonadales</taxon>
        <taxon>Pseudomonadaceae</taxon>
        <taxon>Pseudomonas</taxon>
    </lineage>
</organism>
<feature type="domain" description="Amidohydrolase-related" evidence="2">
    <location>
        <begin position="49"/>
        <end position="310"/>
    </location>
</feature>
<dbReference type="InterPro" id="IPR006311">
    <property type="entry name" value="TAT_signal"/>
</dbReference>
<dbReference type="InterPro" id="IPR032466">
    <property type="entry name" value="Metal_Hydrolase"/>
</dbReference>
<dbReference type="Proteomes" id="UP000064137">
    <property type="component" value="Chromosome"/>
</dbReference>
<feature type="chain" id="PRO_5006853226" evidence="1">
    <location>
        <begin position="30"/>
        <end position="310"/>
    </location>
</feature>
<sequence>MTFTRRRFLHASAQASAALCLFNTLGAQAATPFSGIQTAPTLKAPAGSVDCHMHLYDDRYAAAPGAKLLPPNASLDDYRQLQALLGLQRLVIVTPSTYGTNNGCLLDGLARCGGQARGVAVIDRTITDAELQKLHQAGVRGIRFNLSYGGADLADLEPLAARVNEWGWNVQVVAPGNQLVELESRLQRLPARLVIDHLGHVPQPEGVNSAAFAVLGRLLDGGRTWVKLSGPYIRSRSGPPDYADVGAVARELVRRHPEQLLWGSDWPHPTMPADNKPDDGHIFDLLAEWAPDDQTRTAILRDNPVSLYGF</sequence>
<dbReference type="PROSITE" id="PS51318">
    <property type="entry name" value="TAT"/>
    <property type="match status" value="1"/>
</dbReference>
<dbReference type="OrthoDB" id="9787654at2"/>
<feature type="signal peptide" evidence="1">
    <location>
        <begin position="1"/>
        <end position="29"/>
    </location>
</feature>
<accession>A0A0U4VYJ1</accession>
<proteinExistence type="predicted"/>
<dbReference type="Pfam" id="PF04909">
    <property type="entry name" value="Amidohydro_2"/>
    <property type="match status" value="1"/>
</dbReference>
<reference evidence="3 4" key="1">
    <citation type="submission" date="2016-01" db="EMBL/GenBank/DDBJ databases">
        <title>Annotation of Pseudomonas oryzihabitans USDA-ARS-USMARC-56511.</title>
        <authorList>
            <person name="Harhay G.P."/>
            <person name="Harhay D.M."/>
            <person name="Smith T.P.L."/>
            <person name="Bono J.L."/>
            <person name="Heaton M.P."/>
            <person name="Clawson M.L."/>
            <person name="Chitko-Mckown C.G."/>
            <person name="Capik S.F."/>
            <person name="DeDonder K.D."/>
            <person name="Apley M.D."/>
            <person name="Lubbers B.V."/>
            <person name="White B.J."/>
            <person name="Larson R.L."/>
        </authorList>
    </citation>
    <scope>NUCLEOTIDE SEQUENCE [LARGE SCALE GENOMIC DNA]</scope>
    <source>
        <strain evidence="3 4">USDA-ARS-USMARC-56511</strain>
    </source>
</reference>
<dbReference type="InterPro" id="IPR052358">
    <property type="entry name" value="Aro_Compnd_Degr_Hydrolases"/>
</dbReference>
<keyword evidence="3" id="KW-0378">Hydrolase</keyword>
<evidence type="ECO:0000259" key="2">
    <source>
        <dbReference type="Pfam" id="PF04909"/>
    </source>
</evidence>
<dbReference type="GO" id="GO:0016787">
    <property type="term" value="F:hydrolase activity"/>
    <property type="evidence" value="ECO:0007669"/>
    <property type="project" value="UniProtKB-KW"/>
</dbReference>
<evidence type="ECO:0000313" key="3">
    <source>
        <dbReference type="EMBL" id="ALZ84120.1"/>
    </source>
</evidence>
<dbReference type="SUPFAM" id="SSF51556">
    <property type="entry name" value="Metallo-dependent hydrolases"/>
    <property type="match status" value="1"/>
</dbReference>
<name>A0A0U4VYJ1_9PSED</name>